<reference evidence="3 4" key="1">
    <citation type="submission" date="2023-03" db="EMBL/GenBank/DDBJ databases">
        <title>Paludisphaera mucosa sp. nov. a novel planctomycete from northern fen.</title>
        <authorList>
            <person name="Ivanova A."/>
        </authorList>
    </citation>
    <scope>NUCLEOTIDE SEQUENCE [LARGE SCALE GENOMIC DNA]</scope>
    <source>
        <strain evidence="3 4">Pla2</strain>
    </source>
</reference>
<name>A0ABT6FE61_9BACT</name>
<protein>
    <submittedName>
        <fullName evidence="3">Glycosyltransferase family 4 protein</fullName>
        <ecNumber evidence="3">2.4.-.-</ecNumber>
    </submittedName>
</protein>
<dbReference type="EC" id="2.4.-.-" evidence="3"/>
<evidence type="ECO:0000313" key="3">
    <source>
        <dbReference type="EMBL" id="MDG3005859.1"/>
    </source>
</evidence>
<dbReference type="PANTHER" id="PTHR45947:SF3">
    <property type="entry name" value="SULFOQUINOVOSYL TRANSFERASE SQD2"/>
    <property type="match status" value="1"/>
</dbReference>
<keyword evidence="4" id="KW-1185">Reference proteome</keyword>
<dbReference type="SUPFAM" id="SSF53756">
    <property type="entry name" value="UDP-Glycosyltransferase/glycogen phosphorylase"/>
    <property type="match status" value="1"/>
</dbReference>
<dbReference type="CDD" id="cd03801">
    <property type="entry name" value="GT4_PimA-like"/>
    <property type="match status" value="1"/>
</dbReference>
<evidence type="ECO:0000259" key="1">
    <source>
        <dbReference type="Pfam" id="PF00534"/>
    </source>
</evidence>
<dbReference type="RefSeq" id="WP_277862185.1">
    <property type="nucleotide sequence ID" value="NZ_JARRAG010000002.1"/>
</dbReference>
<gene>
    <name evidence="3" type="ORF">PZE19_18895</name>
</gene>
<proteinExistence type="predicted"/>
<dbReference type="Gene3D" id="3.40.50.2000">
    <property type="entry name" value="Glycogen Phosphorylase B"/>
    <property type="match status" value="2"/>
</dbReference>
<accession>A0ABT6FE61</accession>
<dbReference type="Proteomes" id="UP001216907">
    <property type="component" value="Unassembled WGS sequence"/>
</dbReference>
<evidence type="ECO:0000259" key="2">
    <source>
        <dbReference type="Pfam" id="PF13439"/>
    </source>
</evidence>
<dbReference type="PANTHER" id="PTHR45947">
    <property type="entry name" value="SULFOQUINOVOSYL TRANSFERASE SQD2"/>
    <property type="match status" value="1"/>
</dbReference>
<feature type="domain" description="Glycosyl transferase family 1" evidence="1">
    <location>
        <begin position="220"/>
        <end position="383"/>
    </location>
</feature>
<dbReference type="InterPro" id="IPR001296">
    <property type="entry name" value="Glyco_trans_1"/>
</dbReference>
<dbReference type="GO" id="GO:0016757">
    <property type="term" value="F:glycosyltransferase activity"/>
    <property type="evidence" value="ECO:0007669"/>
    <property type="project" value="UniProtKB-KW"/>
</dbReference>
<keyword evidence="3" id="KW-0328">Glycosyltransferase</keyword>
<sequence length="436" mass="48122">MNVHSLRVDSREVIASRRLSILVIGSTYPRHEDDYAVPWLRESIKRLTGRGHSVTVLAPSYEGLASHTIDGVPVHRFRYAPRSWERLTHEQGAPNRIRKRIYQVLGLPYVGMGILSARKLASREHFDVIHAHWPFPHGPIAAAARRACGAPVVMNSHGAEFALARRKSWVRPILRSALLDADRLISNSSHTAGEVKRLSGRDSVVIPYGSTVEARPTPLPRNEVPKILFTGRLIQRKGVEYLIRAMPEILADRRAILQITGNGDQRERLEELTRSLGLDWSIEFLGFVSNEQLDALYADCDVYVNPSIVDDHGDTEGLGLGPIEAFTHGRPVVASDVGGIPDVVKHGRTGILVPEKDPSALAAAILGLLDHPERASALAENAMEFAREAFDWDRITDRIEGVYRDAIGVALETNALPRPHRSQSGLATKADRSGVS</sequence>
<dbReference type="InterPro" id="IPR028098">
    <property type="entry name" value="Glyco_trans_4-like_N"/>
</dbReference>
<dbReference type="InterPro" id="IPR050194">
    <property type="entry name" value="Glycosyltransferase_grp1"/>
</dbReference>
<dbReference type="EMBL" id="JARRAG010000002">
    <property type="protein sequence ID" value="MDG3005859.1"/>
    <property type="molecule type" value="Genomic_DNA"/>
</dbReference>
<dbReference type="Pfam" id="PF00534">
    <property type="entry name" value="Glycos_transf_1"/>
    <property type="match status" value="1"/>
</dbReference>
<organism evidence="3 4">
    <name type="scientific">Paludisphaera mucosa</name>
    <dbReference type="NCBI Taxonomy" id="3030827"/>
    <lineage>
        <taxon>Bacteria</taxon>
        <taxon>Pseudomonadati</taxon>
        <taxon>Planctomycetota</taxon>
        <taxon>Planctomycetia</taxon>
        <taxon>Isosphaerales</taxon>
        <taxon>Isosphaeraceae</taxon>
        <taxon>Paludisphaera</taxon>
    </lineage>
</organism>
<keyword evidence="3" id="KW-0808">Transferase</keyword>
<dbReference type="Pfam" id="PF13439">
    <property type="entry name" value="Glyco_transf_4"/>
    <property type="match status" value="1"/>
</dbReference>
<evidence type="ECO:0000313" key="4">
    <source>
        <dbReference type="Proteomes" id="UP001216907"/>
    </source>
</evidence>
<feature type="domain" description="Glycosyltransferase subfamily 4-like N-terminal" evidence="2">
    <location>
        <begin position="42"/>
        <end position="209"/>
    </location>
</feature>
<comment type="caution">
    <text evidence="3">The sequence shown here is derived from an EMBL/GenBank/DDBJ whole genome shotgun (WGS) entry which is preliminary data.</text>
</comment>